<evidence type="ECO:0000256" key="4">
    <source>
        <dbReference type="SAM" id="Coils"/>
    </source>
</evidence>
<keyword evidence="3 4" id="KW-0175">Coiled coil</keyword>
<feature type="compositionally biased region" description="Basic and acidic residues" evidence="5">
    <location>
        <begin position="1"/>
        <end position="11"/>
    </location>
</feature>
<reference evidence="6" key="2">
    <citation type="submission" date="2023-05" db="EMBL/GenBank/DDBJ databases">
        <authorList>
            <consortium name="Lawrence Berkeley National Laboratory"/>
            <person name="Steindorff A."/>
            <person name="Hensen N."/>
            <person name="Bonometti L."/>
            <person name="Westerberg I."/>
            <person name="Brannstrom I.O."/>
            <person name="Guillou S."/>
            <person name="Cros-Aarteil S."/>
            <person name="Calhoun S."/>
            <person name="Haridas S."/>
            <person name="Kuo A."/>
            <person name="Mondo S."/>
            <person name="Pangilinan J."/>
            <person name="Riley R."/>
            <person name="Labutti K."/>
            <person name="Andreopoulos B."/>
            <person name="Lipzen A."/>
            <person name="Chen C."/>
            <person name="Yanf M."/>
            <person name="Daum C."/>
            <person name="Ng V."/>
            <person name="Clum A."/>
            <person name="Ohm R."/>
            <person name="Martin F."/>
            <person name="Silar P."/>
            <person name="Natvig D."/>
            <person name="Lalanne C."/>
            <person name="Gautier V."/>
            <person name="Ament-Velasquez S.L."/>
            <person name="Kruys A."/>
            <person name="Hutchinson M.I."/>
            <person name="Powell A.J."/>
            <person name="Barry K."/>
            <person name="Miller A.N."/>
            <person name="Grigoriev I.V."/>
            <person name="Debuchy R."/>
            <person name="Gladieux P."/>
            <person name="Thoren M.H."/>
            <person name="Johannesson H."/>
        </authorList>
    </citation>
    <scope>NUCLEOTIDE SEQUENCE</scope>
    <source>
        <strain evidence="6">CBS 892.96</strain>
    </source>
</reference>
<feature type="region of interest" description="Disordered" evidence="5">
    <location>
        <begin position="354"/>
        <end position="378"/>
    </location>
</feature>
<keyword evidence="2" id="KW-0333">Golgi apparatus</keyword>
<feature type="coiled-coil region" evidence="4">
    <location>
        <begin position="676"/>
        <end position="732"/>
    </location>
</feature>
<feature type="compositionally biased region" description="Polar residues" evidence="5">
    <location>
        <begin position="642"/>
        <end position="666"/>
    </location>
</feature>
<evidence type="ECO:0000313" key="7">
    <source>
        <dbReference type="Proteomes" id="UP001302321"/>
    </source>
</evidence>
<feature type="region of interest" description="Disordered" evidence="5">
    <location>
        <begin position="546"/>
        <end position="565"/>
    </location>
</feature>
<feature type="compositionally biased region" description="Polar residues" evidence="5">
    <location>
        <begin position="42"/>
        <end position="52"/>
    </location>
</feature>
<dbReference type="Proteomes" id="UP001302321">
    <property type="component" value="Unassembled WGS sequence"/>
</dbReference>
<dbReference type="PANTHER" id="PTHR18921">
    <property type="entry name" value="MYOSIN HEAVY CHAIN - RELATED"/>
    <property type="match status" value="1"/>
</dbReference>
<accession>A0AAN7A4N8</accession>
<gene>
    <name evidence="6" type="ORF">QBC36DRAFT_27511</name>
</gene>
<feature type="region of interest" description="Disordered" evidence="5">
    <location>
        <begin position="605"/>
        <end position="669"/>
    </location>
</feature>
<name>A0AAN7A4N8_9PEZI</name>
<feature type="region of interest" description="Disordered" evidence="5">
    <location>
        <begin position="1"/>
        <end position="137"/>
    </location>
</feature>
<evidence type="ECO:0000256" key="5">
    <source>
        <dbReference type="SAM" id="MobiDB-lite"/>
    </source>
</evidence>
<feature type="compositionally biased region" description="Polar residues" evidence="5">
    <location>
        <begin position="613"/>
        <end position="634"/>
    </location>
</feature>
<evidence type="ECO:0000256" key="2">
    <source>
        <dbReference type="ARBA" id="ARBA00023034"/>
    </source>
</evidence>
<comment type="subcellular location">
    <subcellularLocation>
        <location evidence="1">Golgi apparatus</location>
    </subcellularLocation>
</comment>
<sequence>MSRPAAHEWGDKPPPTGPRARPKKRRADACVADVSEHWVRPESQSYRPNRSPSPKRHKPEPPSDDEASPPRYGNAFNGIAIRGKGSVAGAHRRSPEEEDDEDRVPPAQLGDYQVCRQSSDSMEEGPPSGGKLGSSDFQEKMPFPDYFPQAAPWVMDRVRQEFRKLWEFLELPNLRPVRSTWHPLVTGTLSELERIESFCDYINAKRRELHGQTLDYRRQIGKVEKDYRAQIDDMEGFKRSIARLETETETYKKQVSKLEMEAEGYKKQLSKLEKDNKKQIADVEGYENQVTKLEEDNRKLAAEMDGYKKQVSELEKDKKNLALEPKDGQLQVHESEGTRIPVIVLEDCRLKAPKGPKDWSLETEDQTPKGPAKDQSMEMEGYKTQIRKLEEICRSQAAQMKGFQMEITRWQQDFQNQGVQTDTFSSEVGRLQQEIGRLQQELDSVIAHRNRRGETIRHLEDKLASMATKKDPRVELFRVRKEKEKLLSDYDALKAKYEAHLTNFRNLERDTMEQKKKFTTIRVEHQRSIDKIKAEKQELERQILEGQKTPNPDSQQSPADSETSAPDIYQLMGGFEPMMPPADTFKQPGKTLARSEECPDVDYLMTGAEPATSPDNSSVPPEENQATTPTTGTGAVSRLVPPNQSKDGQVQGVQDSIQNKNQGNTRCRTEHDRGEIMKLQVMLREKDERLKQLTTEKNNLQSLLDEKVTQIQKQLQAEKNRLQQQAQGFDDKSGSATINAILKTRVDKLLLKDKEKDTGLKQLKDANFRLECLVEEKEAKFDQLVAVNVSLEGMVQEKTAIIQKLEDERNQLQVDLQTKLGQIHALKVKVNETENQIREEAERTAKLRQIMAHKEAEISTLRAASSLPNTPLSAVSSGSFRNQIPQATPEEGTHLNNDSGLSAQRESAVFIKRERPDPGCETPAVAQETAGQDERLRKGIVFLLGNIFDIKPGQDNDATVRYISHLGTGPGNTTGPGHANANVSPINDAWKLKNVWGQDVITTQSHLQNTTLVGRFVYLSLLVSSVQEGQKNDMGTCQLIGELALDLLSAKHSQLPLAGMAFLDCMTRSRPTARPERVKAREGLMAILICELCRYLQRVFPKVPQNRWGIREVLGKTEDEAPETSPIWKLAAILAEEDTRSDPLEMRKRLAQTCGDKFSFFYQTDENEKEREVGLLSCGNGTEDDANSQIFLMLDFEQRWIRLVDCGLAYFTSNRAAPRMLDLVIAREDAEKKEEVELFKIEAAPKDVAAFWLKHICYGG</sequence>
<dbReference type="GO" id="GO:0007030">
    <property type="term" value="P:Golgi organization"/>
    <property type="evidence" value="ECO:0007669"/>
    <property type="project" value="TreeGrafter"/>
</dbReference>
<dbReference type="GO" id="GO:0031267">
    <property type="term" value="F:small GTPase binding"/>
    <property type="evidence" value="ECO:0007669"/>
    <property type="project" value="TreeGrafter"/>
</dbReference>
<dbReference type="GO" id="GO:0006888">
    <property type="term" value="P:endoplasmic reticulum to Golgi vesicle-mediated transport"/>
    <property type="evidence" value="ECO:0007669"/>
    <property type="project" value="TreeGrafter"/>
</dbReference>
<dbReference type="EMBL" id="MU866242">
    <property type="protein sequence ID" value="KAK4175266.1"/>
    <property type="molecule type" value="Genomic_DNA"/>
</dbReference>
<evidence type="ECO:0000256" key="3">
    <source>
        <dbReference type="ARBA" id="ARBA00023054"/>
    </source>
</evidence>
<dbReference type="Gene3D" id="1.10.287.1490">
    <property type="match status" value="1"/>
</dbReference>
<feature type="coiled-coil region" evidence="4">
    <location>
        <begin position="760"/>
        <end position="850"/>
    </location>
</feature>
<protein>
    <submittedName>
        <fullName evidence="6">Myosin-2 heavy chain</fullName>
    </submittedName>
</protein>
<dbReference type="PANTHER" id="PTHR18921:SF2">
    <property type="entry name" value="THYROID RECEPTOR-INTERACTING PROTEIN 11"/>
    <property type="match status" value="1"/>
</dbReference>
<keyword evidence="7" id="KW-1185">Reference proteome</keyword>
<reference evidence="6" key="1">
    <citation type="journal article" date="2023" name="Mol. Phylogenet. Evol.">
        <title>Genome-scale phylogeny and comparative genomics of the fungal order Sordariales.</title>
        <authorList>
            <person name="Hensen N."/>
            <person name="Bonometti L."/>
            <person name="Westerberg I."/>
            <person name="Brannstrom I.O."/>
            <person name="Guillou S."/>
            <person name="Cros-Aarteil S."/>
            <person name="Calhoun S."/>
            <person name="Haridas S."/>
            <person name="Kuo A."/>
            <person name="Mondo S."/>
            <person name="Pangilinan J."/>
            <person name="Riley R."/>
            <person name="LaButti K."/>
            <person name="Andreopoulos B."/>
            <person name="Lipzen A."/>
            <person name="Chen C."/>
            <person name="Yan M."/>
            <person name="Daum C."/>
            <person name="Ng V."/>
            <person name="Clum A."/>
            <person name="Steindorff A."/>
            <person name="Ohm R.A."/>
            <person name="Martin F."/>
            <person name="Silar P."/>
            <person name="Natvig D.O."/>
            <person name="Lalanne C."/>
            <person name="Gautier V."/>
            <person name="Ament-Velasquez S.L."/>
            <person name="Kruys A."/>
            <person name="Hutchinson M.I."/>
            <person name="Powell A.J."/>
            <person name="Barry K."/>
            <person name="Miller A.N."/>
            <person name="Grigoriev I.V."/>
            <person name="Debuchy R."/>
            <person name="Gladieux P."/>
            <person name="Hiltunen Thoren M."/>
            <person name="Johannesson H."/>
        </authorList>
    </citation>
    <scope>NUCLEOTIDE SEQUENCE</scope>
    <source>
        <strain evidence="6">CBS 892.96</strain>
    </source>
</reference>
<dbReference type="GO" id="GO:0005794">
    <property type="term" value="C:Golgi apparatus"/>
    <property type="evidence" value="ECO:0007669"/>
    <property type="project" value="UniProtKB-SubCell"/>
</dbReference>
<evidence type="ECO:0000313" key="6">
    <source>
        <dbReference type="EMBL" id="KAK4175266.1"/>
    </source>
</evidence>
<comment type="caution">
    <text evidence="6">The sequence shown here is derived from an EMBL/GenBank/DDBJ whole genome shotgun (WGS) entry which is preliminary data.</text>
</comment>
<evidence type="ECO:0000256" key="1">
    <source>
        <dbReference type="ARBA" id="ARBA00004555"/>
    </source>
</evidence>
<feature type="compositionally biased region" description="Polar residues" evidence="5">
    <location>
        <begin position="548"/>
        <end position="564"/>
    </location>
</feature>
<feature type="region of interest" description="Disordered" evidence="5">
    <location>
        <begin position="571"/>
        <end position="593"/>
    </location>
</feature>
<dbReference type="AlphaFoldDB" id="A0AAN7A4N8"/>
<organism evidence="6 7">
    <name type="scientific">Triangularia setosa</name>
    <dbReference type="NCBI Taxonomy" id="2587417"/>
    <lineage>
        <taxon>Eukaryota</taxon>
        <taxon>Fungi</taxon>
        <taxon>Dikarya</taxon>
        <taxon>Ascomycota</taxon>
        <taxon>Pezizomycotina</taxon>
        <taxon>Sordariomycetes</taxon>
        <taxon>Sordariomycetidae</taxon>
        <taxon>Sordariales</taxon>
        <taxon>Podosporaceae</taxon>
        <taxon>Triangularia</taxon>
    </lineage>
</organism>
<feature type="coiled-coil region" evidence="4">
    <location>
        <begin position="234"/>
        <end position="324"/>
    </location>
</feature>
<proteinExistence type="predicted"/>